<dbReference type="PANTHER" id="PTHR22960">
    <property type="entry name" value="MOLYBDOPTERIN COFACTOR SYNTHESIS PROTEIN A"/>
    <property type="match status" value="1"/>
</dbReference>
<dbReference type="EMBL" id="LAZR01012708">
    <property type="protein sequence ID" value="KKM25485.1"/>
    <property type="molecule type" value="Genomic_DNA"/>
</dbReference>
<evidence type="ECO:0000313" key="9">
    <source>
        <dbReference type="EMBL" id="KKM25485.1"/>
    </source>
</evidence>
<keyword evidence="5" id="KW-0411">Iron-sulfur</keyword>
<dbReference type="CDD" id="cd01335">
    <property type="entry name" value="Radical_SAM"/>
    <property type="match status" value="1"/>
</dbReference>
<evidence type="ECO:0000256" key="4">
    <source>
        <dbReference type="ARBA" id="ARBA00023004"/>
    </source>
</evidence>
<accession>A0A0F9LDF1</accession>
<name>A0A0F9LDF1_9ZZZZ</name>
<dbReference type="Pfam" id="PF06463">
    <property type="entry name" value="Mob_synth_C"/>
    <property type="match status" value="1"/>
</dbReference>
<evidence type="ECO:0000256" key="6">
    <source>
        <dbReference type="ARBA" id="ARBA00023134"/>
    </source>
</evidence>
<dbReference type="GO" id="GO:0051539">
    <property type="term" value="F:4 iron, 4 sulfur cluster binding"/>
    <property type="evidence" value="ECO:0007669"/>
    <property type="project" value="UniProtKB-KW"/>
</dbReference>
<reference evidence="9" key="1">
    <citation type="journal article" date="2015" name="Nature">
        <title>Complex archaea that bridge the gap between prokaryotes and eukaryotes.</title>
        <authorList>
            <person name="Spang A."/>
            <person name="Saw J.H."/>
            <person name="Jorgensen S.L."/>
            <person name="Zaremba-Niedzwiedzka K."/>
            <person name="Martijn J."/>
            <person name="Lind A.E."/>
            <person name="van Eijk R."/>
            <person name="Schleper C."/>
            <person name="Guy L."/>
            <person name="Ettema T.J."/>
        </authorList>
    </citation>
    <scope>NUCLEOTIDE SEQUENCE</scope>
</reference>
<dbReference type="InterPro" id="IPR007197">
    <property type="entry name" value="rSAM"/>
</dbReference>
<dbReference type="InterPro" id="IPR050105">
    <property type="entry name" value="MoCo_biosynth_MoaA/MoaC"/>
</dbReference>
<dbReference type="GO" id="GO:0046872">
    <property type="term" value="F:metal ion binding"/>
    <property type="evidence" value="ECO:0007669"/>
    <property type="project" value="UniProtKB-KW"/>
</dbReference>
<evidence type="ECO:0000256" key="3">
    <source>
        <dbReference type="ARBA" id="ARBA00022741"/>
    </source>
</evidence>
<evidence type="ECO:0000256" key="2">
    <source>
        <dbReference type="ARBA" id="ARBA00022723"/>
    </source>
</evidence>
<keyword evidence="7" id="KW-0501">Molybdenum cofactor biosynthesis</keyword>
<protein>
    <recommendedName>
        <fullName evidence="8">Radical SAM core domain-containing protein</fullName>
    </recommendedName>
</protein>
<keyword evidence="3" id="KW-0547">Nucleotide-binding</keyword>
<evidence type="ECO:0000259" key="8">
    <source>
        <dbReference type="PROSITE" id="PS51918"/>
    </source>
</evidence>
<dbReference type="CDD" id="cd21117">
    <property type="entry name" value="Twitch_MoaA"/>
    <property type="match status" value="1"/>
</dbReference>
<dbReference type="InterPro" id="IPR058240">
    <property type="entry name" value="rSAM_sf"/>
</dbReference>
<dbReference type="GO" id="GO:0005525">
    <property type="term" value="F:GTP binding"/>
    <property type="evidence" value="ECO:0007669"/>
    <property type="project" value="UniProtKB-KW"/>
</dbReference>
<dbReference type="GO" id="GO:0061798">
    <property type="term" value="F:GTP 3',8'-cyclase activity"/>
    <property type="evidence" value="ECO:0007669"/>
    <property type="project" value="TreeGrafter"/>
</dbReference>
<dbReference type="GO" id="GO:0006777">
    <property type="term" value="P:Mo-molybdopterin cofactor biosynthetic process"/>
    <property type="evidence" value="ECO:0007669"/>
    <property type="project" value="UniProtKB-KW"/>
</dbReference>
<dbReference type="GO" id="GO:0061799">
    <property type="term" value="F:cyclic pyranopterin monophosphate synthase activity"/>
    <property type="evidence" value="ECO:0007669"/>
    <property type="project" value="TreeGrafter"/>
</dbReference>
<gene>
    <name evidence="9" type="ORF">LCGC14_1594500</name>
</gene>
<evidence type="ECO:0000256" key="5">
    <source>
        <dbReference type="ARBA" id="ARBA00023014"/>
    </source>
</evidence>
<dbReference type="SUPFAM" id="SSF102114">
    <property type="entry name" value="Radical SAM enzymes"/>
    <property type="match status" value="1"/>
</dbReference>
<keyword evidence="4" id="KW-0408">Iron</keyword>
<dbReference type="Pfam" id="PF04055">
    <property type="entry name" value="Radical_SAM"/>
    <property type="match status" value="1"/>
</dbReference>
<dbReference type="InterPro" id="IPR010505">
    <property type="entry name" value="MoaA_twitch"/>
</dbReference>
<proteinExistence type="predicted"/>
<dbReference type="InterPro" id="IPR013785">
    <property type="entry name" value="Aldolase_TIM"/>
</dbReference>
<comment type="caution">
    <text evidence="9">The sequence shown here is derived from an EMBL/GenBank/DDBJ whole genome shotgun (WGS) entry which is preliminary data.</text>
</comment>
<evidence type="ECO:0000256" key="7">
    <source>
        <dbReference type="ARBA" id="ARBA00023150"/>
    </source>
</evidence>
<organism evidence="9">
    <name type="scientific">marine sediment metagenome</name>
    <dbReference type="NCBI Taxonomy" id="412755"/>
    <lineage>
        <taxon>unclassified sequences</taxon>
        <taxon>metagenomes</taxon>
        <taxon>ecological metagenomes</taxon>
    </lineage>
</organism>
<evidence type="ECO:0000256" key="1">
    <source>
        <dbReference type="ARBA" id="ARBA00022691"/>
    </source>
</evidence>
<dbReference type="AlphaFoldDB" id="A0A0F9LDF1"/>
<dbReference type="PANTHER" id="PTHR22960:SF0">
    <property type="entry name" value="MOLYBDENUM COFACTOR BIOSYNTHESIS PROTEIN 1"/>
    <property type="match status" value="1"/>
</dbReference>
<dbReference type="Gene3D" id="3.20.20.70">
    <property type="entry name" value="Aldolase class I"/>
    <property type="match status" value="1"/>
</dbReference>
<sequence>MPPDSIMSYEEIIIIVKHLIKRGLKAVRITGGEPLVRKDISFIVAKLVALGIDVSLTTNGTMLHEKAEDLAAAGLRRINIGIDCLDKGLFAKITGFEKLDKVISGINKSIEVGFDPIKINVVLIEGLNDDIEPWIKFAKENPVTVRFIEVMPFVNGFKPVKNDYIFKRLEKIEDPKEISLTGRGPAKHFSFEGFKGNIGLISSVNESFCDSCTRLRVNAQGQLRGCLYSSHTHDYLSLVRNGFSDEKLRRLVDDVLESKPKDKNGLQPVENMCQIGG</sequence>
<feature type="domain" description="Radical SAM core" evidence="8">
    <location>
        <begin position="1"/>
        <end position="183"/>
    </location>
</feature>
<keyword evidence="2" id="KW-0479">Metal-binding</keyword>
<keyword evidence="6" id="KW-0342">GTP-binding</keyword>
<keyword evidence="1" id="KW-0949">S-adenosyl-L-methionine</keyword>
<dbReference type="PROSITE" id="PS51918">
    <property type="entry name" value="RADICAL_SAM"/>
    <property type="match status" value="1"/>
</dbReference>